<reference evidence="4 5" key="1">
    <citation type="submission" date="2023-10" db="EMBL/GenBank/DDBJ databases">
        <title>Complete genome sequence of a Sphingomonadaceae bacterium.</title>
        <authorList>
            <person name="Yan C."/>
        </authorList>
    </citation>
    <scope>NUCLEOTIDE SEQUENCE [LARGE SCALE GENOMIC DNA]</scope>
    <source>
        <strain evidence="4 5">SCSIO 66989</strain>
    </source>
</reference>
<evidence type="ECO:0000259" key="3">
    <source>
        <dbReference type="PROSITE" id="PS51819"/>
    </source>
</evidence>
<dbReference type="InterPro" id="IPR037523">
    <property type="entry name" value="VOC_core"/>
</dbReference>
<proteinExistence type="predicted"/>
<dbReference type="PANTHER" id="PTHR20858:SF17">
    <property type="entry name" value="HYDROXYMETHYLPYRIMIDINE_PHOSPHOMETHYLPYRIMIDINE KINASE THI20-RELATED"/>
    <property type="match status" value="1"/>
</dbReference>
<dbReference type="Proteomes" id="UP001302429">
    <property type="component" value="Chromosome"/>
</dbReference>
<dbReference type="Pfam" id="PF00903">
    <property type="entry name" value="Glyoxalase"/>
    <property type="match status" value="1"/>
</dbReference>
<dbReference type="PROSITE" id="PS51819">
    <property type="entry name" value="VOC"/>
    <property type="match status" value="1"/>
</dbReference>
<dbReference type="InterPro" id="IPR029068">
    <property type="entry name" value="Glyas_Bleomycin-R_OHBP_Dase"/>
</dbReference>
<name>A0AA97FBD1_9SPHN</name>
<dbReference type="InterPro" id="IPR004360">
    <property type="entry name" value="Glyas_Fos-R_dOase_dom"/>
</dbReference>
<dbReference type="Gene3D" id="3.10.180.10">
    <property type="entry name" value="2,3-Dihydroxybiphenyl 1,2-Dioxygenase, domain 1"/>
    <property type="match status" value="1"/>
</dbReference>
<dbReference type="InterPro" id="IPR013749">
    <property type="entry name" value="PM/HMP-P_kinase-1"/>
</dbReference>
<organism evidence="4 5">
    <name type="scientific">Alterisphingorhabdus coralli</name>
    <dbReference type="NCBI Taxonomy" id="3071408"/>
    <lineage>
        <taxon>Bacteria</taxon>
        <taxon>Pseudomonadati</taxon>
        <taxon>Pseudomonadota</taxon>
        <taxon>Alphaproteobacteria</taxon>
        <taxon>Sphingomonadales</taxon>
        <taxon>Sphingomonadaceae</taxon>
        <taxon>Alterisphingorhabdus (ex Yan et al. 2024)</taxon>
    </lineage>
</organism>
<dbReference type="KEGG" id="acoa:RB602_07375"/>
<dbReference type="PANTHER" id="PTHR20858">
    <property type="entry name" value="PHOSPHOMETHYLPYRIMIDINE KINASE"/>
    <property type="match status" value="1"/>
</dbReference>
<dbReference type="RefSeq" id="WP_317084296.1">
    <property type="nucleotide sequence ID" value="NZ_CP136594.1"/>
</dbReference>
<keyword evidence="4" id="KW-0418">Kinase</keyword>
<accession>A0AA97FBD1</accession>
<evidence type="ECO:0000313" key="5">
    <source>
        <dbReference type="Proteomes" id="UP001302429"/>
    </source>
</evidence>
<dbReference type="InterPro" id="IPR029056">
    <property type="entry name" value="Ribokinase-like"/>
</dbReference>
<evidence type="ECO:0000256" key="2">
    <source>
        <dbReference type="ARBA" id="ARBA00012135"/>
    </source>
</evidence>
<dbReference type="GO" id="GO:0005829">
    <property type="term" value="C:cytosol"/>
    <property type="evidence" value="ECO:0007669"/>
    <property type="project" value="TreeGrafter"/>
</dbReference>
<keyword evidence="5" id="KW-1185">Reference proteome</keyword>
<protein>
    <recommendedName>
        <fullName evidence="2">hydroxymethylpyrimidine kinase</fullName>
        <ecNumber evidence="2">2.7.1.49</ecNumber>
    </recommendedName>
</protein>
<dbReference type="Pfam" id="PF08543">
    <property type="entry name" value="Phos_pyr_kin"/>
    <property type="match status" value="1"/>
</dbReference>
<evidence type="ECO:0000256" key="1">
    <source>
        <dbReference type="ARBA" id="ARBA00004948"/>
    </source>
</evidence>
<dbReference type="SUPFAM" id="SSF54593">
    <property type="entry name" value="Glyoxalase/Bleomycin resistance protein/Dihydroxybiphenyl dioxygenase"/>
    <property type="match status" value="1"/>
</dbReference>
<keyword evidence="4" id="KW-0808">Transferase</keyword>
<comment type="pathway">
    <text evidence="1">Cofactor biosynthesis; thiamine diphosphate biosynthesis.</text>
</comment>
<dbReference type="GO" id="GO:0008902">
    <property type="term" value="F:hydroxymethylpyrimidine kinase activity"/>
    <property type="evidence" value="ECO:0007669"/>
    <property type="project" value="UniProtKB-EC"/>
</dbReference>
<dbReference type="NCBIfam" id="TIGR00097">
    <property type="entry name" value="HMP-P_kinase"/>
    <property type="match status" value="1"/>
</dbReference>
<dbReference type="GO" id="GO:0008972">
    <property type="term" value="F:phosphomethylpyrimidine kinase activity"/>
    <property type="evidence" value="ECO:0007669"/>
    <property type="project" value="InterPro"/>
</dbReference>
<feature type="domain" description="VOC" evidence="3">
    <location>
        <begin position="258"/>
        <end position="369"/>
    </location>
</feature>
<sequence length="380" mass="40320">MQPVRVLSIAGSDSGGGAGIQADIKTITMMGGHAMTAITALTAQNSQGVAAVTSTDPDMVAAQIDAVVNDFGVDAIKIGMLGSAAIAEVVADRLEKLPKVPVVFDPVMVATSGGALADDATIAAFGQLMALASLTTPNLPELDALGGEAELVKRDLTLLIKGGHDGAEEVTDRLVNREGEIARWSDPRIDTLHSHGTGCTLSSAIAVGLGQGLDLQAAITQARDFVRLALRSAPDLVPSNGPMGHPMMRNDAVMPGPLFNQVTLDCTDFDASIAFYTRLGLTLIVYDPDEAPLYARFEASNGATLSLHEADSVTSSASIYFEFPDVDKAVDKLRNNGWIFDGSPEDKSWNWCEAWTTDPSGHRICIYHAGEDRRYPPWRI</sequence>
<gene>
    <name evidence="4" type="primary">thiD</name>
    <name evidence="4" type="ORF">RB602_07375</name>
</gene>
<dbReference type="SUPFAM" id="SSF53613">
    <property type="entry name" value="Ribokinase-like"/>
    <property type="match status" value="1"/>
</dbReference>
<dbReference type="EMBL" id="CP136594">
    <property type="protein sequence ID" value="WOE76527.1"/>
    <property type="molecule type" value="Genomic_DNA"/>
</dbReference>
<dbReference type="Gene3D" id="3.40.1190.20">
    <property type="match status" value="1"/>
</dbReference>
<dbReference type="GO" id="GO:0009228">
    <property type="term" value="P:thiamine biosynthetic process"/>
    <property type="evidence" value="ECO:0007669"/>
    <property type="project" value="InterPro"/>
</dbReference>
<dbReference type="EC" id="2.7.1.49" evidence="2"/>
<dbReference type="InterPro" id="IPR004399">
    <property type="entry name" value="HMP/HMP-P_kinase_dom"/>
</dbReference>
<evidence type="ECO:0000313" key="4">
    <source>
        <dbReference type="EMBL" id="WOE76527.1"/>
    </source>
</evidence>
<dbReference type="CDD" id="cd01169">
    <property type="entry name" value="HMPP_kinase"/>
    <property type="match status" value="1"/>
</dbReference>
<dbReference type="CDD" id="cd06587">
    <property type="entry name" value="VOC"/>
    <property type="match status" value="1"/>
</dbReference>
<dbReference type="AlphaFoldDB" id="A0AA97FBD1"/>